<name>A0A2H0URE3_9BACT</name>
<evidence type="ECO:0000256" key="1">
    <source>
        <dbReference type="SAM" id="SignalP"/>
    </source>
</evidence>
<evidence type="ECO:0000313" key="3">
    <source>
        <dbReference type="Proteomes" id="UP000231157"/>
    </source>
</evidence>
<dbReference type="EMBL" id="PFAZ01000009">
    <property type="protein sequence ID" value="PIR88953.1"/>
    <property type="molecule type" value="Genomic_DNA"/>
</dbReference>
<accession>A0A2H0URE3</accession>
<organism evidence="2 3">
    <name type="scientific">Candidatus Harrisonbacteria bacterium CG10_big_fil_rev_8_21_14_0_10_40_38</name>
    <dbReference type="NCBI Taxonomy" id="1974583"/>
    <lineage>
        <taxon>Bacteria</taxon>
        <taxon>Candidatus Harrisoniibacteriota</taxon>
    </lineage>
</organism>
<evidence type="ECO:0008006" key="4">
    <source>
        <dbReference type="Google" id="ProtNLM"/>
    </source>
</evidence>
<sequence length="377" mass="38951">MNRFKYLITFLSLASVALFFVVLTASASHYGGQGNTTTGWLWGGSTNSSEQGCSGIGAGADCGALGWGSATYLNGGLVLNEHEYGLSIPDSTCSGLGCNIIGGVWFSNVGWVNFQPAGGFPSGGCNPACPNHGVKRSGNGIIGWARVESIREAAAGSPPNNGGFSGWIKMSGIAQNSSSYGVSISPEGHLGGKAWSDEFGWIDFDVNYSGGGPPPQSYCNPTNFTCDPNLTSGVPCTSNNECDAYVHYQCVNQDCRQVWGDPGDPDTCSSPNDCNGGGGGLVVTCSGAPDPAFLSKGGDVTWTPVVTGGQGDITYAWTFMPPPATRTDLGGGKVRAVYDSTGVKDASVTATDEDGLIGSGDCSVNMRWSQLQETIPF</sequence>
<reference evidence="3" key="1">
    <citation type="submission" date="2017-09" db="EMBL/GenBank/DDBJ databases">
        <title>Depth-based differentiation of microbial function through sediment-hosted aquifers and enrichment of novel symbionts in the deep terrestrial subsurface.</title>
        <authorList>
            <person name="Probst A.J."/>
            <person name="Ladd B."/>
            <person name="Jarett J.K."/>
            <person name="Geller-Mcgrath D.E."/>
            <person name="Sieber C.M.K."/>
            <person name="Emerson J.B."/>
            <person name="Anantharaman K."/>
            <person name="Thomas B.C."/>
            <person name="Malmstrom R."/>
            <person name="Stieglmeier M."/>
            <person name="Klingl A."/>
            <person name="Woyke T."/>
            <person name="Ryan C.M."/>
            <person name="Banfield J.F."/>
        </authorList>
    </citation>
    <scope>NUCLEOTIDE SEQUENCE [LARGE SCALE GENOMIC DNA]</scope>
</reference>
<dbReference type="Proteomes" id="UP000231157">
    <property type="component" value="Unassembled WGS sequence"/>
</dbReference>
<feature type="signal peptide" evidence="1">
    <location>
        <begin position="1"/>
        <end position="27"/>
    </location>
</feature>
<comment type="caution">
    <text evidence="2">The sequence shown here is derived from an EMBL/GenBank/DDBJ whole genome shotgun (WGS) entry which is preliminary data.</text>
</comment>
<evidence type="ECO:0000313" key="2">
    <source>
        <dbReference type="EMBL" id="PIR88953.1"/>
    </source>
</evidence>
<gene>
    <name evidence="2" type="ORF">COU07_03605</name>
</gene>
<keyword evidence="1" id="KW-0732">Signal</keyword>
<feature type="chain" id="PRO_5013749103" description="SRCR domain-containing protein" evidence="1">
    <location>
        <begin position="28"/>
        <end position="377"/>
    </location>
</feature>
<proteinExistence type="predicted"/>
<dbReference type="AlphaFoldDB" id="A0A2H0URE3"/>
<protein>
    <recommendedName>
        <fullName evidence="4">SRCR domain-containing protein</fullName>
    </recommendedName>
</protein>